<dbReference type="SUPFAM" id="SSF51735">
    <property type="entry name" value="NAD(P)-binding Rossmann-fold domains"/>
    <property type="match status" value="1"/>
</dbReference>
<sequence length="368" mass="39092">MNAHTKTMNAVRFYGQHDIRLDQIPIPPIQPGHVKIAPKFCGICGSDLHEYLGGANLIPKEGCPHPITGETLPLTLGHEFSGIVEEVGHGVDHVRPGDRVCVQPTIYDGSCRACRRGLVNCCDKNGFVGLSGWGGGLSEHMVVPASCVKPLPDNISLEVGALIEPLAVGWHAVDISPYKKGDAVLVLGGGPIGLAVVQALVGRGCDNIIVSEVSRRRREFATQFGAHHVIDPVNVKTAGGFVAEVERLTGGEGADVGFDAAGVQPAVDTAFQAIKARGTLVNIAVWEKRATLNMNDVVFRERGYMGVATYALGDFEAVIQAISSGSMNPQGMITKKIKLDQVAEEGFKTLIDDKENHVKILVDVGAGI</sequence>
<keyword evidence="4 6" id="KW-0862">Zinc</keyword>
<accession>W9Y4W2</accession>
<dbReference type="AlphaFoldDB" id="W9Y4W2"/>
<comment type="similarity">
    <text evidence="2 6">Belongs to the zinc-containing alcohol dehydrogenase family.</text>
</comment>
<evidence type="ECO:0000256" key="4">
    <source>
        <dbReference type="ARBA" id="ARBA00022833"/>
    </source>
</evidence>
<name>W9Y4W2_9EURO</name>
<dbReference type="Pfam" id="PF08240">
    <property type="entry name" value="ADH_N"/>
    <property type="match status" value="1"/>
</dbReference>
<dbReference type="PROSITE" id="PS00059">
    <property type="entry name" value="ADH_ZINC"/>
    <property type="match status" value="1"/>
</dbReference>
<comment type="cofactor">
    <cofactor evidence="1 6">
        <name>Zn(2+)</name>
        <dbReference type="ChEBI" id="CHEBI:29105"/>
    </cofactor>
</comment>
<feature type="domain" description="Enoyl reductase (ER)" evidence="7">
    <location>
        <begin position="15"/>
        <end position="362"/>
    </location>
</feature>
<dbReference type="GO" id="GO:0000721">
    <property type="term" value="F:(R,R)-butanediol dehydrogenase activity"/>
    <property type="evidence" value="ECO:0007669"/>
    <property type="project" value="TreeGrafter"/>
</dbReference>
<evidence type="ECO:0000256" key="6">
    <source>
        <dbReference type="RuleBase" id="RU361277"/>
    </source>
</evidence>
<dbReference type="InterPro" id="IPR013149">
    <property type="entry name" value="ADH-like_C"/>
</dbReference>
<dbReference type="SMART" id="SM00829">
    <property type="entry name" value="PKS_ER"/>
    <property type="match status" value="1"/>
</dbReference>
<dbReference type="InterPro" id="IPR002328">
    <property type="entry name" value="ADH_Zn_CS"/>
</dbReference>
<evidence type="ECO:0000256" key="2">
    <source>
        <dbReference type="ARBA" id="ARBA00008072"/>
    </source>
</evidence>
<dbReference type="Pfam" id="PF00107">
    <property type="entry name" value="ADH_zinc_N"/>
    <property type="match status" value="1"/>
</dbReference>
<organism evidence="8 9">
    <name type="scientific">Capronia epimyces CBS 606.96</name>
    <dbReference type="NCBI Taxonomy" id="1182542"/>
    <lineage>
        <taxon>Eukaryota</taxon>
        <taxon>Fungi</taxon>
        <taxon>Dikarya</taxon>
        <taxon>Ascomycota</taxon>
        <taxon>Pezizomycotina</taxon>
        <taxon>Eurotiomycetes</taxon>
        <taxon>Chaetothyriomycetidae</taxon>
        <taxon>Chaetothyriales</taxon>
        <taxon>Herpotrichiellaceae</taxon>
        <taxon>Capronia</taxon>
    </lineage>
</organism>
<dbReference type="InterPro" id="IPR020843">
    <property type="entry name" value="ER"/>
</dbReference>
<dbReference type="InterPro" id="IPR036291">
    <property type="entry name" value="NAD(P)-bd_dom_sf"/>
</dbReference>
<evidence type="ECO:0000259" key="7">
    <source>
        <dbReference type="SMART" id="SM00829"/>
    </source>
</evidence>
<dbReference type="GO" id="GO:0008270">
    <property type="term" value="F:zinc ion binding"/>
    <property type="evidence" value="ECO:0007669"/>
    <property type="project" value="InterPro"/>
</dbReference>
<keyword evidence="9" id="KW-1185">Reference proteome</keyword>
<reference evidence="8 9" key="1">
    <citation type="submission" date="2013-03" db="EMBL/GenBank/DDBJ databases">
        <title>The Genome Sequence of Capronia epimyces CBS 606.96.</title>
        <authorList>
            <consortium name="The Broad Institute Genomics Platform"/>
            <person name="Cuomo C."/>
            <person name="de Hoog S."/>
            <person name="Gorbushina A."/>
            <person name="Walker B."/>
            <person name="Young S.K."/>
            <person name="Zeng Q."/>
            <person name="Gargeya S."/>
            <person name="Fitzgerald M."/>
            <person name="Haas B."/>
            <person name="Abouelleil A."/>
            <person name="Allen A.W."/>
            <person name="Alvarado L."/>
            <person name="Arachchi H.M."/>
            <person name="Berlin A.M."/>
            <person name="Chapman S.B."/>
            <person name="Gainer-Dewar J."/>
            <person name="Goldberg J."/>
            <person name="Griggs A."/>
            <person name="Gujja S."/>
            <person name="Hansen M."/>
            <person name="Howarth C."/>
            <person name="Imamovic A."/>
            <person name="Ireland A."/>
            <person name="Larimer J."/>
            <person name="McCowan C."/>
            <person name="Murphy C."/>
            <person name="Pearson M."/>
            <person name="Poon T.W."/>
            <person name="Priest M."/>
            <person name="Roberts A."/>
            <person name="Saif S."/>
            <person name="Shea T."/>
            <person name="Sisk P."/>
            <person name="Sykes S."/>
            <person name="Wortman J."/>
            <person name="Nusbaum C."/>
            <person name="Birren B."/>
        </authorList>
    </citation>
    <scope>NUCLEOTIDE SEQUENCE [LARGE SCALE GENOMIC DNA]</scope>
    <source>
        <strain evidence="8 9">CBS 606.96</strain>
    </source>
</reference>
<evidence type="ECO:0000256" key="3">
    <source>
        <dbReference type="ARBA" id="ARBA00022723"/>
    </source>
</evidence>
<evidence type="ECO:0000256" key="1">
    <source>
        <dbReference type="ARBA" id="ARBA00001947"/>
    </source>
</evidence>
<dbReference type="HOGENOM" id="CLU_026673_11_0_1"/>
<keyword evidence="5" id="KW-0560">Oxidoreductase</keyword>
<dbReference type="PANTHER" id="PTHR43161">
    <property type="entry name" value="SORBITOL DEHYDROGENASE"/>
    <property type="match status" value="1"/>
</dbReference>
<proteinExistence type="inferred from homology"/>
<dbReference type="Gene3D" id="3.90.180.10">
    <property type="entry name" value="Medium-chain alcohol dehydrogenases, catalytic domain"/>
    <property type="match status" value="1"/>
</dbReference>
<gene>
    <name evidence="8" type="ORF">A1O3_05360</name>
</gene>
<dbReference type="CDD" id="cd08233">
    <property type="entry name" value="butanediol_DH_like"/>
    <property type="match status" value="1"/>
</dbReference>
<keyword evidence="3 6" id="KW-0479">Metal-binding</keyword>
<dbReference type="eggNOG" id="KOG0024">
    <property type="taxonomic scope" value="Eukaryota"/>
</dbReference>
<dbReference type="GO" id="GO:0034079">
    <property type="term" value="P:butanediol biosynthetic process"/>
    <property type="evidence" value="ECO:0007669"/>
    <property type="project" value="TreeGrafter"/>
</dbReference>
<dbReference type="OrthoDB" id="3941538at2759"/>
<dbReference type="GO" id="GO:0005737">
    <property type="term" value="C:cytoplasm"/>
    <property type="evidence" value="ECO:0007669"/>
    <property type="project" value="TreeGrafter"/>
</dbReference>
<protein>
    <submittedName>
        <fullName evidence="8">(R,R)-butanediol dehydrogenase/diacetyl reductase</fullName>
    </submittedName>
</protein>
<dbReference type="EMBL" id="AMGY01000004">
    <property type="protein sequence ID" value="EXJ84690.1"/>
    <property type="molecule type" value="Genomic_DNA"/>
</dbReference>
<dbReference type="Gene3D" id="3.40.50.720">
    <property type="entry name" value="NAD(P)-binding Rossmann-like Domain"/>
    <property type="match status" value="1"/>
</dbReference>
<dbReference type="RefSeq" id="XP_007733675.1">
    <property type="nucleotide sequence ID" value="XM_007735485.1"/>
</dbReference>
<dbReference type="GeneID" id="19169475"/>
<evidence type="ECO:0000313" key="8">
    <source>
        <dbReference type="EMBL" id="EXJ84690.1"/>
    </source>
</evidence>
<evidence type="ECO:0000256" key="5">
    <source>
        <dbReference type="ARBA" id="ARBA00023002"/>
    </source>
</evidence>
<evidence type="ECO:0000313" key="9">
    <source>
        <dbReference type="Proteomes" id="UP000019478"/>
    </source>
</evidence>
<dbReference type="Proteomes" id="UP000019478">
    <property type="component" value="Unassembled WGS sequence"/>
</dbReference>
<dbReference type="SUPFAM" id="SSF50129">
    <property type="entry name" value="GroES-like"/>
    <property type="match status" value="1"/>
</dbReference>
<dbReference type="STRING" id="1182542.W9Y4W2"/>
<comment type="caution">
    <text evidence="8">The sequence shown here is derived from an EMBL/GenBank/DDBJ whole genome shotgun (WGS) entry which is preliminary data.</text>
</comment>
<dbReference type="PANTHER" id="PTHR43161:SF23">
    <property type="entry name" value="(R,R)-BUTANEDIOL DEHYDROGENASE-RELATED"/>
    <property type="match status" value="1"/>
</dbReference>
<dbReference type="InterPro" id="IPR011032">
    <property type="entry name" value="GroES-like_sf"/>
</dbReference>
<dbReference type="InterPro" id="IPR013154">
    <property type="entry name" value="ADH-like_N"/>
</dbReference>